<accession>A0AAP0MNZ5</accession>
<proteinExistence type="predicted"/>
<dbReference type="AlphaFoldDB" id="A0AAP0MNZ5"/>
<reference evidence="1 2" key="1">
    <citation type="submission" date="2024-05" db="EMBL/GenBank/DDBJ databases">
        <title>Haplotype-resolved chromosome-level genome assembly of Huyou (Citrus changshanensis).</title>
        <authorList>
            <person name="Miao C."/>
            <person name="Chen W."/>
            <person name="Wu Y."/>
            <person name="Wang L."/>
            <person name="Zhao S."/>
            <person name="Grierson D."/>
            <person name="Xu C."/>
            <person name="Chen K."/>
        </authorList>
    </citation>
    <scope>NUCLEOTIDE SEQUENCE [LARGE SCALE GENOMIC DNA]</scope>
    <source>
        <strain evidence="1">01-14</strain>
        <tissue evidence="1">Leaf</tissue>
    </source>
</reference>
<name>A0AAP0MNZ5_9ROSI</name>
<sequence>MIGSLTGPTLLFPWEYKQYIFAFALVGSISRYSCSSQLLMSYDLGLLTRLFDVEEYKNRSVNDA</sequence>
<protein>
    <submittedName>
        <fullName evidence="1">Uncharacterized protein</fullName>
    </submittedName>
</protein>
<evidence type="ECO:0000313" key="2">
    <source>
        <dbReference type="Proteomes" id="UP001428341"/>
    </source>
</evidence>
<organism evidence="1 2">
    <name type="scientific">Citrus x changshan-huyou</name>
    <dbReference type="NCBI Taxonomy" id="2935761"/>
    <lineage>
        <taxon>Eukaryota</taxon>
        <taxon>Viridiplantae</taxon>
        <taxon>Streptophyta</taxon>
        <taxon>Embryophyta</taxon>
        <taxon>Tracheophyta</taxon>
        <taxon>Spermatophyta</taxon>
        <taxon>Magnoliopsida</taxon>
        <taxon>eudicotyledons</taxon>
        <taxon>Gunneridae</taxon>
        <taxon>Pentapetalae</taxon>
        <taxon>rosids</taxon>
        <taxon>malvids</taxon>
        <taxon>Sapindales</taxon>
        <taxon>Rutaceae</taxon>
        <taxon>Aurantioideae</taxon>
        <taxon>Citrus</taxon>
    </lineage>
</organism>
<keyword evidence="2" id="KW-1185">Reference proteome</keyword>
<dbReference type="EMBL" id="JBCGBO010000003">
    <property type="protein sequence ID" value="KAK9217008.1"/>
    <property type="molecule type" value="Genomic_DNA"/>
</dbReference>
<dbReference type="Proteomes" id="UP001428341">
    <property type="component" value="Unassembled WGS sequence"/>
</dbReference>
<evidence type="ECO:0000313" key="1">
    <source>
        <dbReference type="EMBL" id="KAK9217008.1"/>
    </source>
</evidence>
<gene>
    <name evidence="1" type="ORF">WN944_009020</name>
</gene>
<comment type="caution">
    <text evidence="1">The sequence shown here is derived from an EMBL/GenBank/DDBJ whole genome shotgun (WGS) entry which is preliminary data.</text>
</comment>